<feature type="region of interest" description="Disordered" evidence="10">
    <location>
        <begin position="177"/>
        <end position="206"/>
    </location>
</feature>
<dbReference type="STRING" id="1266660.A0A1G4IT08"/>
<evidence type="ECO:0000256" key="3">
    <source>
        <dbReference type="ARBA" id="ARBA00014745"/>
    </source>
</evidence>
<dbReference type="Proteomes" id="UP000190274">
    <property type="component" value="Chromosome B"/>
</dbReference>
<comment type="similarity">
    <text evidence="2 8">Belongs to the SYF2 family.</text>
</comment>
<evidence type="ECO:0000256" key="10">
    <source>
        <dbReference type="SAM" id="MobiDB-lite"/>
    </source>
</evidence>
<feature type="region of interest" description="Disordered" evidence="10">
    <location>
        <begin position="22"/>
        <end position="65"/>
    </location>
</feature>
<keyword evidence="9" id="KW-0175">Coiled coil</keyword>
<dbReference type="OrthoDB" id="199717at2759"/>
<dbReference type="GO" id="GO:0071007">
    <property type="term" value="C:U2-type catalytic step 2 spliceosome"/>
    <property type="evidence" value="ECO:0007669"/>
    <property type="project" value="EnsemblFungi"/>
</dbReference>
<evidence type="ECO:0000256" key="9">
    <source>
        <dbReference type="SAM" id="Coils"/>
    </source>
</evidence>
<reference evidence="12" key="1">
    <citation type="submission" date="2016-03" db="EMBL/GenBank/DDBJ databases">
        <authorList>
            <person name="Devillers H."/>
        </authorList>
    </citation>
    <scope>NUCLEOTIDE SEQUENCE [LARGE SCALE GENOMIC DNA]</scope>
</reference>
<keyword evidence="12" id="KW-1185">Reference proteome</keyword>
<accession>A0A1G4IT08</accession>
<evidence type="ECO:0000313" key="12">
    <source>
        <dbReference type="Proteomes" id="UP000190274"/>
    </source>
</evidence>
<comment type="function">
    <text evidence="8">Involved in pre-mRNA splicing.</text>
</comment>
<evidence type="ECO:0000256" key="1">
    <source>
        <dbReference type="ARBA" id="ARBA00004123"/>
    </source>
</evidence>
<comment type="subunit">
    <text evidence="8">May be part of a spliceosome complex.</text>
</comment>
<protein>
    <recommendedName>
        <fullName evidence="3 8">Pre-mRNA-splicing factor SYF2</fullName>
    </recommendedName>
</protein>
<evidence type="ECO:0000313" key="11">
    <source>
        <dbReference type="EMBL" id="SCU80006.1"/>
    </source>
</evidence>
<proteinExistence type="inferred from homology"/>
<sequence length="206" mass="23996">MDLNEYASKLKNLKRKRMNLVVKNSKETKRERTLHQLNQKPAVYSMNAQSDEESDQASKGNDNVEKNKLFGYSIREYEQWKKREDRSKLDSAKYGDLAKSTYDKEVQRLSARRDNLEKTKLEEEGSRTVNNQGKIVIEDNPDLIDKLAESVRQTAKERYAKIQRKLQHRDVTAVPSTGFVNEKNKQFNAKLDRQAKKMEHSDSGND</sequence>
<dbReference type="GO" id="GO:0071004">
    <property type="term" value="C:U2-type prespliceosome"/>
    <property type="evidence" value="ECO:0007669"/>
    <property type="project" value="EnsemblFungi"/>
</dbReference>
<dbReference type="Pfam" id="PF08231">
    <property type="entry name" value="SYF2"/>
    <property type="match status" value="1"/>
</dbReference>
<keyword evidence="5 8" id="KW-0747">Spliceosome</keyword>
<dbReference type="GO" id="GO:0000974">
    <property type="term" value="C:Prp19 complex"/>
    <property type="evidence" value="ECO:0007669"/>
    <property type="project" value="EnsemblFungi"/>
</dbReference>
<evidence type="ECO:0000256" key="4">
    <source>
        <dbReference type="ARBA" id="ARBA00022664"/>
    </source>
</evidence>
<name>A0A1G4IT08_9SACH</name>
<evidence type="ECO:0000256" key="7">
    <source>
        <dbReference type="ARBA" id="ARBA00023242"/>
    </source>
</evidence>
<dbReference type="AlphaFoldDB" id="A0A1G4IT08"/>
<dbReference type="GO" id="GO:0071006">
    <property type="term" value="C:U2-type catalytic step 1 spliceosome"/>
    <property type="evidence" value="ECO:0007669"/>
    <property type="project" value="EnsemblFungi"/>
</dbReference>
<keyword evidence="6 8" id="KW-0508">mRNA splicing</keyword>
<feature type="compositionally biased region" description="Basic and acidic residues" evidence="10">
    <location>
        <begin position="24"/>
        <end position="34"/>
    </location>
</feature>
<dbReference type="EMBL" id="LT598456">
    <property type="protein sequence ID" value="SCU80006.1"/>
    <property type="molecule type" value="Genomic_DNA"/>
</dbReference>
<evidence type="ECO:0000256" key="2">
    <source>
        <dbReference type="ARBA" id="ARBA00010028"/>
    </source>
</evidence>
<keyword evidence="7 8" id="KW-0539">Nucleus</keyword>
<organism evidence="11 12">
    <name type="scientific">Lachancea dasiensis</name>
    <dbReference type="NCBI Taxonomy" id="1072105"/>
    <lineage>
        <taxon>Eukaryota</taxon>
        <taxon>Fungi</taxon>
        <taxon>Dikarya</taxon>
        <taxon>Ascomycota</taxon>
        <taxon>Saccharomycotina</taxon>
        <taxon>Saccharomycetes</taxon>
        <taxon>Saccharomycetales</taxon>
        <taxon>Saccharomycetaceae</taxon>
        <taxon>Lachancea</taxon>
    </lineage>
</organism>
<evidence type="ECO:0000256" key="8">
    <source>
        <dbReference type="RuleBase" id="RU367148"/>
    </source>
</evidence>
<evidence type="ECO:0000256" key="5">
    <source>
        <dbReference type="ARBA" id="ARBA00022728"/>
    </source>
</evidence>
<dbReference type="InterPro" id="IPR013260">
    <property type="entry name" value="mRNA_splic_SYF2"/>
</dbReference>
<dbReference type="GO" id="GO:0000398">
    <property type="term" value="P:mRNA splicing, via spliceosome"/>
    <property type="evidence" value="ECO:0007669"/>
    <property type="project" value="UniProtKB-UniRule"/>
</dbReference>
<feature type="coiled-coil region" evidence="9">
    <location>
        <begin position="99"/>
        <end position="126"/>
    </location>
</feature>
<dbReference type="GO" id="GO:0071008">
    <property type="term" value="C:U2-type post-mRNA release spliceosomal complex"/>
    <property type="evidence" value="ECO:0007669"/>
    <property type="project" value="EnsemblFungi"/>
</dbReference>
<comment type="subcellular location">
    <subcellularLocation>
        <location evidence="1 8">Nucleus</location>
    </subcellularLocation>
</comment>
<gene>
    <name evidence="11" type="ORF">LADA_0B04522G</name>
</gene>
<keyword evidence="4 8" id="KW-0507">mRNA processing</keyword>
<dbReference type="GO" id="GO:0005829">
    <property type="term" value="C:cytosol"/>
    <property type="evidence" value="ECO:0007669"/>
    <property type="project" value="EnsemblFungi"/>
</dbReference>
<feature type="compositionally biased region" description="Basic and acidic residues" evidence="10">
    <location>
        <begin position="182"/>
        <end position="206"/>
    </location>
</feature>
<evidence type="ECO:0000256" key="6">
    <source>
        <dbReference type="ARBA" id="ARBA00023187"/>
    </source>
</evidence>